<organism evidence="1 2">
    <name type="scientific">Mitosporidium daphniae</name>
    <dbReference type="NCBI Taxonomy" id="1485682"/>
    <lineage>
        <taxon>Eukaryota</taxon>
        <taxon>Fungi</taxon>
        <taxon>Fungi incertae sedis</taxon>
        <taxon>Microsporidia</taxon>
        <taxon>Mitosporidium</taxon>
    </lineage>
</organism>
<dbReference type="PANTHER" id="PTHR12642">
    <property type="entry name" value="RIBOSOME BIOGENESIS PROTEIN NSA2 HOMOLOG"/>
    <property type="match status" value="1"/>
</dbReference>
<accession>A0A098VSA1</accession>
<reference evidence="1 2" key="1">
    <citation type="submission" date="2014-04" db="EMBL/GenBank/DDBJ databases">
        <title>A new species of microsporidia sheds light on the evolution of extreme parasitism.</title>
        <authorList>
            <person name="Haag K.L."/>
            <person name="James T.Y."/>
            <person name="Larsson R."/>
            <person name="Schaer T.M."/>
            <person name="Refardt D."/>
            <person name="Pombert J.-F."/>
            <person name="Ebert D."/>
        </authorList>
    </citation>
    <scope>NUCLEOTIDE SEQUENCE [LARGE SCALE GENOMIC DNA]</scope>
    <source>
        <strain evidence="1 2">UGP3</strain>
        <tissue evidence="1">Spores</tissue>
    </source>
</reference>
<dbReference type="InterPro" id="IPR039411">
    <property type="entry name" value="NSA2_fam"/>
</dbReference>
<gene>
    <name evidence="1" type="ORF">DI09_242p20</name>
</gene>
<dbReference type="AlphaFoldDB" id="A0A098VSA1"/>
<dbReference type="Proteomes" id="UP000029725">
    <property type="component" value="Unassembled WGS sequence"/>
</dbReference>
<dbReference type="GeneID" id="25259192"/>
<comment type="caution">
    <text evidence="1">The sequence shown here is derived from an EMBL/GenBank/DDBJ whole genome shotgun (WGS) entry which is preliminary data.</text>
</comment>
<dbReference type="EMBL" id="JMKJ01000158">
    <property type="protein sequence ID" value="KGG51923.1"/>
    <property type="molecule type" value="Genomic_DNA"/>
</dbReference>
<name>A0A098VSA1_9MICR</name>
<evidence type="ECO:0000313" key="1">
    <source>
        <dbReference type="EMBL" id="KGG51923.1"/>
    </source>
</evidence>
<evidence type="ECO:0000313" key="2">
    <source>
        <dbReference type="Proteomes" id="UP000029725"/>
    </source>
</evidence>
<protein>
    <submittedName>
        <fullName evidence="1">Uncharacterized protein</fullName>
    </submittedName>
</protein>
<dbReference type="VEuPathDB" id="MicrosporidiaDB:DI09_242p20"/>
<dbReference type="OrthoDB" id="1847590at2759"/>
<dbReference type="HOGENOM" id="CLU_118231_1_1_1"/>
<keyword evidence="2" id="KW-1185">Reference proteome</keyword>
<dbReference type="RefSeq" id="XP_013238359.1">
    <property type="nucleotide sequence ID" value="XM_013382905.1"/>
</dbReference>
<proteinExistence type="predicted"/>
<feature type="non-terminal residue" evidence="1">
    <location>
        <position position="131"/>
    </location>
</feature>
<sequence length="131" mass="14966">MPQNEYIEEAIKKEGRRLDYAERKRKREARSPHVHAMAARETIGLKAKILNRQNRVEKIEIRKKIKAHEEKLSKTKKDVSGAVQKGALPSYLLDRAGAGSAENRSKVLSNMIKEKRKDKAGKWAVPLPKIK</sequence>